<dbReference type="InterPro" id="IPR051713">
    <property type="entry name" value="T-cell_Activation_Regulation"/>
</dbReference>
<evidence type="ECO:0000256" key="10">
    <source>
        <dbReference type="ARBA" id="ARBA00023319"/>
    </source>
</evidence>
<dbReference type="InterPro" id="IPR013106">
    <property type="entry name" value="Ig_V-set"/>
</dbReference>
<dbReference type="Ensembl" id="ENSMZET00005013138.1">
    <property type="protein sequence ID" value="ENSMZEP00005012694.1"/>
    <property type="gene ID" value="ENSMZEG00005009531.1"/>
</dbReference>
<evidence type="ECO:0000256" key="7">
    <source>
        <dbReference type="ARBA" id="ARBA00023157"/>
    </source>
</evidence>
<evidence type="ECO:0000256" key="2">
    <source>
        <dbReference type="ARBA" id="ARBA00022475"/>
    </source>
</evidence>
<evidence type="ECO:0000256" key="1">
    <source>
        <dbReference type="ARBA" id="ARBA00004251"/>
    </source>
</evidence>
<evidence type="ECO:0000256" key="4">
    <source>
        <dbReference type="ARBA" id="ARBA00022729"/>
    </source>
</evidence>
<feature type="region of interest" description="Disordered" evidence="11">
    <location>
        <begin position="154"/>
        <end position="182"/>
    </location>
</feature>
<proteinExistence type="predicted"/>
<keyword evidence="3" id="KW-0812">Transmembrane</keyword>
<evidence type="ECO:0000256" key="6">
    <source>
        <dbReference type="ARBA" id="ARBA00023136"/>
    </source>
</evidence>
<dbReference type="GO" id="GO:0031295">
    <property type="term" value="P:T cell costimulation"/>
    <property type="evidence" value="ECO:0007669"/>
    <property type="project" value="TreeGrafter"/>
</dbReference>
<keyword evidence="5" id="KW-1133">Transmembrane helix</keyword>
<evidence type="ECO:0000259" key="13">
    <source>
        <dbReference type="PROSITE" id="PS50835"/>
    </source>
</evidence>
<feature type="signal peptide" evidence="12">
    <location>
        <begin position="1"/>
        <end position="18"/>
    </location>
</feature>
<evidence type="ECO:0000256" key="9">
    <source>
        <dbReference type="ARBA" id="ARBA00023180"/>
    </source>
</evidence>
<evidence type="ECO:0000256" key="5">
    <source>
        <dbReference type="ARBA" id="ARBA00022989"/>
    </source>
</evidence>
<dbReference type="PANTHER" id="PTHR25466">
    <property type="entry name" value="T-LYMPHOCYTE ACTIVATION ANTIGEN"/>
    <property type="match status" value="1"/>
</dbReference>
<dbReference type="GeneTree" id="ENSGT00940000168410"/>
<keyword evidence="9" id="KW-0325">Glycoprotein</keyword>
<dbReference type="InterPro" id="IPR007110">
    <property type="entry name" value="Ig-like_dom"/>
</dbReference>
<dbReference type="GO" id="GO:0007166">
    <property type="term" value="P:cell surface receptor signaling pathway"/>
    <property type="evidence" value="ECO:0007669"/>
    <property type="project" value="TreeGrafter"/>
</dbReference>
<feature type="chain" id="PRO_5018264439" description="Ig-like domain-containing protein" evidence="12">
    <location>
        <begin position="19"/>
        <end position="182"/>
    </location>
</feature>
<keyword evidence="2" id="KW-1003">Cell membrane</keyword>
<dbReference type="SUPFAM" id="SSF48726">
    <property type="entry name" value="Immunoglobulin"/>
    <property type="match status" value="1"/>
</dbReference>
<keyword evidence="6" id="KW-0472">Membrane</keyword>
<dbReference type="GO" id="GO:0042130">
    <property type="term" value="P:negative regulation of T cell proliferation"/>
    <property type="evidence" value="ECO:0007669"/>
    <property type="project" value="TreeGrafter"/>
</dbReference>
<keyword evidence="8" id="KW-0675">Receptor</keyword>
<evidence type="ECO:0000256" key="12">
    <source>
        <dbReference type="SAM" id="SignalP"/>
    </source>
</evidence>
<evidence type="ECO:0000256" key="11">
    <source>
        <dbReference type="SAM" id="MobiDB-lite"/>
    </source>
</evidence>
<evidence type="ECO:0000256" key="3">
    <source>
        <dbReference type="ARBA" id="ARBA00022692"/>
    </source>
</evidence>
<dbReference type="InterPro" id="IPR003599">
    <property type="entry name" value="Ig_sub"/>
</dbReference>
<keyword evidence="10" id="KW-0393">Immunoglobulin domain</keyword>
<name>A0A3P9BS07_9CICH</name>
<accession>A0A3P9BS07</accession>
<dbReference type="GO" id="GO:0071222">
    <property type="term" value="P:cellular response to lipopolysaccharide"/>
    <property type="evidence" value="ECO:0007669"/>
    <property type="project" value="TreeGrafter"/>
</dbReference>
<dbReference type="SMART" id="SM00409">
    <property type="entry name" value="IG"/>
    <property type="match status" value="1"/>
</dbReference>
<reference evidence="14" key="3">
    <citation type="submission" date="2025-09" db="UniProtKB">
        <authorList>
            <consortium name="Ensembl"/>
        </authorList>
    </citation>
    <scope>IDENTIFICATION</scope>
</reference>
<evidence type="ECO:0000256" key="8">
    <source>
        <dbReference type="ARBA" id="ARBA00023170"/>
    </source>
</evidence>
<dbReference type="PROSITE" id="PS50835">
    <property type="entry name" value="IG_LIKE"/>
    <property type="match status" value="1"/>
</dbReference>
<comment type="subcellular location">
    <subcellularLocation>
        <location evidence="1">Cell membrane</location>
        <topology evidence="1">Single-pass type I membrane protein</topology>
    </subcellularLocation>
</comment>
<evidence type="ECO:0000313" key="15">
    <source>
        <dbReference type="Proteomes" id="UP000265160"/>
    </source>
</evidence>
<dbReference type="PANTHER" id="PTHR25466:SF14">
    <property type="entry name" value="BUTYROPHILIN SUBFAMILY 2 MEMBER A2-LIKE-RELATED"/>
    <property type="match status" value="1"/>
</dbReference>
<organism evidence="14 15">
    <name type="scientific">Maylandia zebra</name>
    <name type="common">zebra mbuna</name>
    <dbReference type="NCBI Taxonomy" id="106582"/>
    <lineage>
        <taxon>Eukaryota</taxon>
        <taxon>Metazoa</taxon>
        <taxon>Chordata</taxon>
        <taxon>Craniata</taxon>
        <taxon>Vertebrata</taxon>
        <taxon>Euteleostomi</taxon>
        <taxon>Actinopterygii</taxon>
        <taxon>Neopterygii</taxon>
        <taxon>Teleostei</taxon>
        <taxon>Neoteleostei</taxon>
        <taxon>Acanthomorphata</taxon>
        <taxon>Ovalentaria</taxon>
        <taxon>Cichlomorphae</taxon>
        <taxon>Cichliformes</taxon>
        <taxon>Cichlidae</taxon>
        <taxon>African cichlids</taxon>
        <taxon>Pseudocrenilabrinae</taxon>
        <taxon>Haplochromini</taxon>
        <taxon>Maylandia</taxon>
        <taxon>Maylandia zebra complex</taxon>
    </lineage>
</organism>
<dbReference type="GO" id="GO:0042102">
    <property type="term" value="P:positive regulation of T cell proliferation"/>
    <property type="evidence" value="ECO:0007669"/>
    <property type="project" value="TreeGrafter"/>
</dbReference>
<dbReference type="Pfam" id="PF07686">
    <property type="entry name" value="V-set"/>
    <property type="match status" value="1"/>
</dbReference>
<dbReference type="Proteomes" id="UP000265160">
    <property type="component" value="LG3"/>
</dbReference>
<dbReference type="AlphaFoldDB" id="A0A3P9BS07"/>
<keyword evidence="7" id="KW-1015">Disulfide bond</keyword>
<keyword evidence="15" id="KW-1185">Reference proteome</keyword>
<dbReference type="GO" id="GO:0006955">
    <property type="term" value="P:immune response"/>
    <property type="evidence" value="ECO:0007669"/>
    <property type="project" value="TreeGrafter"/>
</dbReference>
<evidence type="ECO:0000313" key="14">
    <source>
        <dbReference type="Ensembl" id="ENSMZEP00005012694.1"/>
    </source>
</evidence>
<keyword evidence="4 12" id="KW-0732">Signal</keyword>
<reference evidence="14" key="2">
    <citation type="submission" date="2025-08" db="UniProtKB">
        <authorList>
            <consortium name="Ensembl"/>
        </authorList>
    </citation>
    <scope>IDENTIFICATION</scope>
</reference>
<protein>
    <recommendedName>
        <fullName evidence="13">Ig-like domain-containing protein</fullName>
    </recommendedName>
</protein>
<feature type="domain" description="Ig-like" evidence="13">
    <location>
        <begin position="25"/>
        <end position="129"/>
    </location>
</feature>
<dbReference type="InterPro" id="IPR013783">
    <property type="entry name" value="Ig-like_fold"/>
</dbReference>
<sequence length="182" mass="19675">GVCCVCIIFLCCTCVLHASGVEVYEGAESVLLPCQVPADVSRSSTAAVWDRVGLTNPTVHLRLKSGDDLDYQNDRYLGRTSMFTDALQTGDLSLTLKNPTVSDSGTYTCTALKAGLAQRQPGVVQLKVTGEWTECSWCFLNEASLSGSTEHLAQDSCDERKERSFSKPLDPETQLGPDGLPH</sequence>
<reference evidence="14 15" key="1">
    <citation type="journal article" date="2014" name="Nature">
        <title>The genomic substrate for adaptive radiation in African cichlid fish.</title>
        <authorList>
            <person name="Brawand D."/>
            <person name="Wagner C.E."/>
            <person name="Li Y.I."/>
            <person name="Malinsky M."/>
            <person name="Keller I."/>
            <person name="Fan S."/>
            <person name="Simakov O."/>
            <person name="Ng A.Y."/>
            <person name="Lim Z.W."/>
            <person name="Bezault E."/>
            <person name="Turner-Maier J."/>
            <person name="Johnson J."/>
            <person name="Alcazar R."/>
            <person name="Noh H.J."/>
            <person name="Russell P."/>
            <person name="Aken B."/>
            <person name="Alfoldi J."/>
            <person name="Amemiya C."/>
            <person name="Azzouzi N."/>
            <person name="Baroiller J.F."/>
            <person name="Barloy-Hubler F."/>
            <person name="Berlin A."/>
            <person name="Bloomquist R."/>
            <person name="Carleton K.L."/>
            <person name="Conte M.A."/>
            <person name="D'Cotta H."/>
            <person name="Eshel O."/>
            <person name="Gaffney L."/>
            <person name="Galibert F."/>
            <person name="Gante H.F."/>
            <person name="Gnerre S."/>
            <person name="Greuter L."/>
            <person name="Guyon R."/>
            <person name="Haddad N.S."/>
            <person name="Haerty W."/>
            <person name="Harris R.M."/>
            <person name="Hofmann H.A."/>
            <person name="Hourlier T."/>
            <person name="Hulata G."/>
            <person name="Jaffe D.B."/>
            <person name="Lara M."/>
            <person name="Lee A.P."/>
            <person name="MacCallum I."/>
            <person name="Mwaiko S."/>
            <person name="Nikaido M."/>
            <person name="Nishihara H."/>
            <person name="Ozouf-Costaz C."/>
            <person name="Penman D.J."/>
            <person name="Przybylski D."/>
            <person name="Rakotomanga M."/>
            <person name="Renn S.C.P."/>
            <person name="Ribeiro F.J."/>
            <person name="Ron M."/>
            <person name="Salzburger W."/>
            <person name="Sanchez-Pulido L."/>
            <person name="Santos M.E."/>
            <person name="Searle S."/>
            <person name="Sharpe T."/>
            <person name="Swofford R."/>
            <person name="Tan F.J."/>
            <person name="Williams L."/>
            <person name="Young S."/>
            <person name="Yin S."/>
            <person name="Okada N."/>
            <person name="Kocher T.D."/>
            <person name="Miska E.A."/>
            <person name="Lander E.S."/>
            <person name="Venkatesh B."/>
            <person name="Fernald R.D."/>
            <person name="Meyer A."/>
            <person name="Ponting C.P."/>
            <person name="Streelman J.T."/>
            <person name="Lindblad-Toh K."/>
            <person name="Seehausen O."/>
            <person name="Di Palma F."/>
        </authorList>
    </citation>
    <scope>NUCLEOTIDE SEQUENCE</scope>
</reference>
<dbReference type="InterPro" id="IPR036179">
    <property type="entry name" value="Ig-like_dom_sf"/>
</dbReference>
<dbReference type="Gene3D" id="2.60.40.10">
    <property type="entry name" value="Immunoglobulins"/>
    <property type="match status" value="1"/>
</dbReference>
<dbReference type="GO" id="GO:0009897">
    <property type="term" value="C:external side of plasma membrane"/>
    <property type="evidence" value="ECO:0007669"/>
    <property type="project" value="TreeGrafter"/>
</dbReference>